<dbReference type="PANTHER" id="PTHR11562:SF17">
    <property type="entry name" value="RE54080P-RELATED"/>
    <property type="match status" value="1"/>
</dbReference>
<dbReference type="Proteomes" id="UP000241912">
    <property type="component" value="Unassembled WGS sequence"/>
</dbReference>
<name>A0A2P7NYT7_9PROT</name>
<evidence type="ECO:0000256" key="1">
    <source>
        <dbReference type="ARBA" id="ARBA00004141"/>
    </source>
</evidence>
<feature type="transmembrane region" description="Helical" evidence="9">
    <location>
        <begin position="21"/>
        <end position="39"/>
    </location>
</feature>
<keyword evidence="13" id="KW-1185">Reference proteome</keyword>
<organism evidence="12 13">
    <name type="scientific">Nitrosomonas supralitoralis</name>
    <dbReference type="NCBI Taxonomy" id="2116706"/>
    <lineage>
        <taxon>Bacteria</taxon>
        <taxon>Pseudomonadati</taxon>
        <taxon>Pseudomonadota</taxon>
        <taxon>Betaproteobacteria</taxon>
        <taxon>Nitrosomonadales</taxon>
        <taxon>Nitrosomonadaceae</taxon>
        <taxon>Nitrosomonas</taxon>
    </lineage>
</organism>
<dbReference type="SUPFAM" id="SSF161111">
    <property type="entry name" value="Cation efflux protein transmembrane domain-like"/>
    <property type="match status" value="1"/>
</dbReference>
<dbReference type="SUPFAM" id="SSF160240">
    <property type="entry name" value="Cation efflux protein cytoplasmic domain-like"/>
    <property type="match status" value="1"/>
</dbReference>
<dbReference type="GO" id="GO:0005886">
    <property type="term" value="C:plasma membrane"/>
    <property type="evidence" value="ECO:0007669"/>
    <property type="project" value="TreeGrafter"/>
</dbReference>
<feature type="domain" description="Cation efflux protein cytoplasmic" evidence="11">
    <location>
        <begin position="221"/>
        <end position="290"/>
    </location>
</feature>
<dbReference type="AlphaFoldDB" id="A0A2P7NYT7"/>
<comment type="caution">
    <text evidence="12">The sequence shown here is derived from an EMBL/GenBank/DDBJ whole genome shotgun (WGS) entry which is preliminary data.</text>
</comment>
<evidence type="ECO:0000256" key="4">
    <source>
        <dbReference type="ARBA" id="ARBA00022692"/>
    </source>
</evidence>
<dbReference type="InterPro" id="IPR036837">
    <property type="entry name" value="Cation_efflux_CTD_sf"/>
</dbReference>
<dbReference type="RefSeq" id="WP_106705678.1">
    <property type="nucleotide sequence ID" value="NZ_PXXU01000004.1"/>
</dbReference>
<dbReference type="PANTHER" id="PTHR11562">
    <property type="entry name" value="CATION EFFLUX PROTEIN/ ZINC TRANSPORTER"/>
    <property type="match status" value="1"/>
</dbReference>
<evidence type="ECO:0000313" key="12">
    <source>
        <dbReference type="EMBL" id="PSJ18645.1"/>
    </source>
</evidence>
<dbReference type="InterPro" id="IPR058533">
    <property type="entry name" value="Cation_efflux_TM"/>
</dbReference>
<evidence type="ECO:0000256" key="9">
    <source>
        <dbReference type="SAM" id="Phobius"/>
    </source>
</evidence>
<evidence type="ECO:0000256" key="7">
    <source>
        <dbReference type="ARBA" id="ARBA00023065"/>
    </source>
</evidence>
<evidence type="ECO:0000256" key="2">
    <source>
        <dbReference type="ARBA" id="ARBA00008873"/>
    </source>
</evidence>
<dbReference type="EMBL" id="PXXU01000004">
    <property type="protein sequence ID" value="PSJ18645.1"/>
    <property type="molecule type" value="Genomic_DNA"/>
</dbReference>
<feature type="transmembrane region" description="Helical" evidence="9">
    <location>
        <begin position="89"/>
        <end position="112"/>
    </location>
</feature>
<dbReference type="InterPro" id="IPR002524">
    <property type="entry name" value="Cation_efflux"/>
</dbReference>
<evidence type="ECO:0000313" key="13">
    <source>
        <dbReference type="Proteomes" id="UP000241912"/>
    </source>
</evidence>
<reference evidence="12 13" key="1">
    <citation type="submission" date="2018-03" db="EMBL/GenBank/DDBJ databases">
        <title>Draft genome of Nitrosomonas supralitoralis APG5.</title>
        <authorList>
            <person name="Urakawa H."/>
            <person name="Lopez J.V."/>
        </authorList>
    </citation>
    <scope>NUCLEOTIDE SEQUENCE [LARGE SCALE GENOMIC DNA]</scope>
    <source>
        <strain evidence="12 13">APG5</strain>
    </source>
</reference>
<evidence type="ECO:0000256" key="8">
    <source>
        <dbReference type="ARBA" id="ARBA00023136"/>
    </source>
</evidence>
<feature type="transmembrane region" description="Helical" evidence="9">
    <location>
        <begin position="183"/>
        <end position="205"/>
    </location>
</feature>
<keyword evidence="4 9" id="KW-0812">Transmembrane</keyword>
<proteinExistence type="inferred from homology"/>
<evidence type="ECO:0000256" key="6">
    <source>
        <dbReference type="ARBA" id="ARBA00022989"/>
    </source>
</evidence>
<comment type="similarity">
    <text evidence="2">Belongs to the cation diffusion facilitator (CDF) transporter (TC 2.A.4) family. SLC30A subfamily.</text>
</comment>
<dbReference type="Pfam" id="PF16916">
    <property type="entry name" value="ZT_dimer"/>
    <property type="match status" value="1"/>
</dbReference>
<dbReference type="GO" id="GO:0005385">
    <property type="term" value="F:zinc ion transmembrane transporter activity"/>
    <property type="evidence" value="ECO:0007669"/>
    <property type="project" value="TreeGrafter"/>
</dbReference>
<evidence type="ECO:0000259" key="10">
    <source>
        <dbReference type="Pfam" id="PF01545"/>
    </source>
</evidence>
<dbReference type="InterPro" id="IPR027469">
    <property type="entry name" value="Cation_efflux_TMD_sf"/>
</dbReference>
<dbReference type="InterPro" id="IPR027470">
    <property type="entry name" value="Cation_efflux_CTD"/>
</dbReference>
<evidence type="ECO:0000256" key="5">
    <source>
        <dbReference type="ARBA" id="ARBA00022906"/>
    </source>
</evidence>
<feature type="transmembrane region" description="Helical" evidence="9">
    <location>
        <begin position="156"/>
        <end position="177"/>
    </location>
</feature>
<keyword evidence="3" id="KW-0813">Transport</keyword>
<keyword evidence="6 9" id="KW-1133">Transmembrane helix</keyword>
<keyword evidence="5" id="KW-0864">Zinc transport</keyword>
<accession>A0A2P7NYT7</accession>
<feature type="transmembrane region" description="Helical" evidence="9">
    <location>
        <begin position="59"/>
        <end position="77"/>
    </location>
</feature>
<feature type="transmembrane region" description="Helical" evidence="9">
    <location>
        <begin position="124"/>
        <end position="144"/>
    </location>
</feature>
<evidence type="ECO:0000256" key="3">
    <source>
        <dbReference type="ARBA" id="ARBA00022448"/>
    </source>
</evidence>
<dbReference type="InterPro" id="IPR050681">
    <property type="entry name" value="CDF/SLC30A"/>
</dbReference>
<dbReference type="Gene3D" id="1.20.1510.10">
    <property type="entry name" value="Cation efflux protein transmembrane domain"/>
    <property type="match status" value="1"/>
</dbReference>
<sequence>MAHNHSNDHNHNHAPKNFGRIFAIGIVLNVSFVAIEIIFGLFSNSLALLADAGHNLSDVLSLLLAWGASVLALQPTTQRHTYGLRRTSILAALINALILLIAAGAIAWEAILRFGHPEPVASDSVIWVASAGIVINGVTAWLFMSGQKQDINIRGAYLHMVADAAVSFGVVLAAIVIKFTDWLWLDPAVSLVIAIIIGIGTWSLLRESLNLALDAVPANIQPDKVETYFTSLPGIEAVHDLHIWAMSTTEIALSVHLIKPDAVIDDLLLVKINNELREQFGIQHTTIQFECGNVSHPCKQAPSEAV</sequence>
<keyword evidence="7" id="KW-0406">Ion transport</keyword>
<dbReference type="OrthoDB" id="271709at2"/>
<comment type="subcellular location">
    <subcellularLocation>
        <location evidence="1">Membrane</location>
        <topology evidence="1">Multi-pass membrane protein</topology>
    </subcellularLocation>
</comment>
<keyword evidence="8 9" id="KW-0472">Membrane</keyword>
<keyword evidence="5" id="KW-0862">Zinc</keyword>
<evidence type="ECO:0000259" key="11">
    <source>
        <dbReference type="Pfam" id="PF16916"/>
    </source>
</evidence>
<dbReference type="NCBIfam" id="TIGR01297">
    <property type="entry name" value="CDF"/>
    <property type="match status" value="1"/>
</dbReference>
<protein>
    <submittedName>
        <fullName evidence="12">Cation transporter</fullName>
    </submittedName>
</protein>
<gene>
    <name evidence="12" type="ORF">C7H79_01865</name>
</gene>
<dbReference type="Pfam" id="PF01545">
    <property type="entry name" value="Cation_efflux"/>
    <property type="match status" value="1"/>
</dbReference>
<feature type="domain" description="Cation efflux protein transmembrane" evidence="10">
    <location>
        <begin position="24"/>
        <end position="209"/>
    </location>
</feature>